<evidence type="ECO:0000313" key="2">
    <source>
        <dbReference type="EMBL" id="CAB4157689.1"/>
    </source>
</evidence>
<evidence type="ECO:0000256" key="1">
    <source>
        <dbReference type="SAM" id="MobiDB-lite"/>
    </source>
</evidence>
<dbReference type="EMBL" id="LR798346">
    <property type="protein sequence ID" value="CAB5225534.1"/>
    <property type="molecule type" value="Genomic_DNA"/>
</dbReference>
<reference evidence="2" key="1">
    <citation type="submission" date="2020-04" db="EMBL/GenBank/DDBJ databases">
        <authorList>
            <person name="Chiriac C."/>
            <person name="Salcher M."/>
            <person name="Ghai R."/>
            <person name="Kavagutti S V."/>
        </authorList>
    </citation>
    <scope>NUCLEOTIDE SEQUENCE</scope>
</reference>
<sequence>MEEGVSTLEREGARKMSPKSLANLTAKGKGRPPGTPNKVNKTIREAVLEAVQPGHCHPEGLKGWLVERALGGIEDRKIFAGVVSRVIPIEITGEGGGAVKVDLGWLSGRKIGGDVIDITPTTQTAGEQASARLPTDFQSEAPGLSPAAPIQAEPCVPSTKA</sequence>
<evidence type="ECO:0000313" key="3">
    <source>
        <dbReference type="EMBL" id="CAB5225534.1"/>
    </source>
</evidence>
<gene>
    <name evidence="2" type="ORF">UFOVP686_35</name>
    <name evidence="3" type="ORF">UFOVP752_31</name>
</gene>
<feature type="region of interest" description="Disordered" evidence="1">
    <location>
        <begin position="137"/>
        <end position="161"/>
    </location>
</feature>
<name>A0A6J5NET2_9CAUD</name>
<accession>A0A6J5NET2</accession>
<protein>
    <submittedName>
        <fullName evidence="2">Uncharacterized protein</fullName>
    </submittedName>
</protein>
<dbReference type="EMBL" id="LR796654">
    <property type="protein sequence ID" value="CAB4157689.1"/>
    <property type="molecule type" value="Genomic_DNA"/>
</dbReference>
<feature type="region of interest" description="Disordered" evidence="1">
    <location>
        <begin position="1"/>
        <end position="37"/>
    </location>
</feature>
<proteinExistence type="predicted"/>
<organism evidence="2">
    <name type="scientific">uncultured Caudovirales phage</name>
    <dbReference type="NCBI Taxonomy" id="2100421"/>
    <lineage>
        <taxon>Viruses</taxon>
        <taxon>Duplodnaviria</taxon>
        <taxon>Heunggongvirae</taxon>
        <taxon>Uroviricota</taxon>
        <taxon>Caudoviricetes</taxon>
        <taxon>Peduoviridae</taxon>
        <taxon>Maltschvirus</taxon>
        <taxon>Maltschvirus maltsch</taxon>
    </lineage>
</organism>